<feature type="region of interest" description="Disordered" evidence="12">
    <location>
        <begin position="14"/>
        <end position="72"/>
    </location>
</feature>
<dbReference type="Gene3D" id="3.30.40.10">
    <property type="entry name" value="Zinc/RING finger domain, C3HC4 (zinc finger)"/>
    <property type="match status" value="1"/>
</dbReference>
<evidence type="ECO:0000256" key="6">
    <source>
        <dbReference type="ARBA" id="ARBA00022771"/>
    </source>
</evidence>
<dbReference type="InterPro" id="IPR001841">
    <property type="entry name" value="Znf_RING"/>
</dbReference>
<reference evidence="14" key="2">
    <citation type="submission" date="2023-04" db="EMBL/GenBank/DDBJ databases">
        <authorList>
            <person name="Bruccoleri R.E."/>
            <person name="Oakeley E.J."/>
            <person name="Faust A.-M."/>
            <person name="Dessus-Babus S."/>
            <person name="Altorfer M."/>
            <person name="Burckhardt D."/>
            <person name="Oertli M."/>
            <person name="Naumann U."/>
            <person name="Petersen F."/>
            <person name="Wong J."/>
        </authorList>
    </citation>
    <scope>NUCLEOTIDE SEQUENCE</scope>
    <source>
        <strain evidence="14">GSM-AAB239-AS_SAM_17_03QT</strain>
        <tissue evidence="14">Leaf</tissue>
    </source>
</reference>
<evidence type="ECO:0000256" key="11">
    <source>
        <dbReference type="RuleBase" id="RU369090"/>
    </source>
</evidence>
<protein>
    <recommendedName>
        <fullName evidence="11">E3 ubiquitin-protein ligase RMA</fullName>
        <ecNumber evidence="11">2.3.2.27</ecNumber>
    </recommendedName>
    <alternativeName>
        <fullName evidence="11">Protein RING membrane-anchor</fullName>
    </alternativeName>
    <alternativeName>
        <fullName evidence="11">RING-type E3 ubiquitin transferase RMA</fullName>
    </alternativeName>
</protein>
<proteinExistence type="predicted"/>
<keyword evidence="11" id="KW-0256">Endoplasmic reticulum</keyword>
<evidence type="ECO:0000256" key="2">
    <source>
        <dbReference type="ARBA" id="ARBA00004308"/>
    </source>
</evidence>
<keyword evidence="4 11" id="KW-0808">Transferase</keyword>
<dbReference type="PROSITE" id="PS00518">
    <property type="entry name" value="ZF_RING_1"/>
    <property type="match status" value="1"/>
</dbReference>
<comment type="domain">
    <text evidence="11">The RING-type zinc finger domain is responsible for E3 ligase activity.</text>
</comment>
<evidence type="ECO:0000256" key="3">
    <source>
        <dbReference type="ARBA" id="ARBA00004906"/>
    </source>
</evidence>
<feature type="compositionally biased region" description="Low complexity" evidence="12">
    <location>
        <begin position="22"/>
        <end position="41"/>
    </location>
</feature>
<evidence type="ECO:0000256" key="4">
    <source>
        <dbReference type="ARBA" id="ARBA00022679"/>
    </source>
</evidence>
<dbReference type="Proteomes" id="UP001140949">
    <property type="component" value="Unassembled WGS sequence"/>
</dbReference>
<evidence type="ECO:0000313" key="14">
    <source>
        <dbReference type="EMBL" id="KAJ6812200.1"/>
    </source>
</evidence>
<dbReference type="GO" id="GO:0006511">
    <property type="term" value="P:ubiquitin-dependent protein catabolic process"/>
    <property type="evidence" value="ECO:0007669"/>
    <property type="project" value="UniProtKB-UniRule"/>
</dbReference>
<evidence type="ECO:0000256" key="10">
    <source>
        <dbReference type="PROSITE-ProRule" id="PRU00175"/>
    </source>
</evidence>
<dbReference type="PANTHER" id="PTHR12313">
    <property type="entry name" value="E3 UBIQUITIN-PROTEIN LIGASE RNF5-RELATED"/>
    <property type="match status" value="1"/>
</dbReference>
<gene>
    <name evidence="14" type="ORF">M6B38_148855</name>
</gene>
<dbReference type="InterPro" id="IPR045103">
    <property type="entry name" value="RNF5/RNF185-like"/>
</dbReference>
<dbReference type="GO" id="GO:0005789">
    <property type="term" value="C:endoplasmic reticulum membrane"/>
    <property type="evidence" value="ECO:0007669"/>
    <property type="project" value="UniProtKB-SubCell"/>
</dbReference>
<evidence type="ECO:0000256" key="5">
    <source>
        <dbReference type="ARBA" id="ARBA00022723"/>
    </source>
</evidence>
<dbReference type="EMBL" id="JANAVB010031219">
    <property type="protein sequence ID" value="KAJ6812200.1"/>
    <property type="molecule type" value="Genomic_DNA"/>
</dbReference>
<dbReference type="InterPro" id="IPR013083">
    <property type="entry name" value="Znf_RING/FYVE/PHD"/>
</dbReference>
<evidence type="ECO:0000259" key="13">
    <source>
        <dbReference type="PROSITE" id="PS50089"/>
    </source>
</evidence>
<feature type="region of interest" description="Disordered" evidence="12">
    <location>
        <begin position="307"/>
        <end position="328"/>
    </location>
</feature>
<comment type="subcellular location">
    <subcellularLocation>
        <location evidence="2">Endomembrane system</location>
    </subcellularLocation>
    <subcellularLocation>
        <location evidence="11">Endoplasmic reticulum membrane</location>
        <topology evidence="11">Single-pass type IV membrane protein</topology>
    </subcellularLocation>
</comment>
<comment type="pathway">
    <text evidence="3 11">Protein modification; protein ubiquitination.</text>
</comment>
<accession>A0AAX6F6Z4</accession>
<evidence type="ECO:0000256" key="7">
    <source>
        <dbReference type="ARBA" id="ARBA00022786"/>
    </source>
</evidence>
<dbReference type="SMART" id="SM00184">
    <property type="entry name" value="RING"/>
    <property type="match status" value="1"/>
</dbReference>
<keyword evidence="7 11" id="KW-0833">Ubl conjugation pathway</keyword>
<dbReference type="InterPro" id="IPR017907">
    <property type="entry name" value="Znf_RING_CS"/>
</dbReference>
<keyword evidence="15" id="KW-1185">Reference proteome</keyword>
<dbReference type="GO" id="GO:0061630">
    <property type="term" value="F:ubiquitin protein ligase activity"/>
    <property type="evidence" value="ECO:0007669"/>
    <property type="project" value="UniProtKB-UniRule"/>
</dbReference>
<sequence>MIGLMDLNLYLGPARSARPESSDLGSDLALGSLPASDGMSSPPSPSDPSPSDPPIVPGWPVEETEPTPPLGFRRLRRHERYSPPPRSPPPPPSWVTEYLQRDGDQFRLLRRRFRTTLPTRPGPELLTLEMTAAAAAAAAASSHKVPEVLEEEDKEENKKKVANFECNVCLDLANEPVVTSCGHLFCWPCLYQWLHVHSEHKECPVCKGEVSESNITPIYGRGSGNKEVPENGDEPGSAIPPRPRGNRLESFRQKFPPITRRFGEGFAASWRRLVSQQMRSGNPGLFSDGPRHAVLTRLRARRLMREGMNSENGPDPAEETRMPGESTEGEDLWNQFSLYELEAASRDRLAALAADIGRVVRSNNRYGASTSSVNPSSPEHEIPRLNVASTSGTDQASASSTVAMIQGDAGIVDGSMEPDVAGSSRSHRRSYRRRERSSASGSLDVDEGVLPARKRRRTD</sequence>
<feature type="region of interest" description="Disordered" evidence="12">
    <location>
        <begin position="217"/>
        <end position="249"/>
    </location>
</feature>
<evidence type="ECO:0000256" key="8">
    <source>
        <dbReference type="ARBA" id="ARBA00022833"/>
    </source>
</evidence>
<keyword evidence="8 11" id="KW-0862">Zinc</keyword>
<dbReference type="InterPro" id="IPR027370">
    <property type="entry name" value="Znf-RING_euk"/>
</dbReference>
<keyword evidence="9" id="KW-0472">Membrane</keyword>
<dbReference type="Pfam" id="PF13445">
    <property type="entry name" value="zf-RING_UBOX"/>
    <property type="match status" value="1"/>
</dbReference>
<evidence type="ECO:0000256" key="12">
    <source>
        <dbReference type="SAM" id="MobiDB-lite"/>
    </source>
</evidence>
<evidence type="ECO:0000256" key="9">
    <source>
        <dbReference type="ARBA" id="ARBA00023136"/>
    </source>
</evidence>
<keyword evidence="6 10" id="KW-0863">Zinc-finger</keyword>
<feature type="compositionally biased region" description="Pro residues" evidence="12">
    <location>
        <begin position="42"/>
        <end position="57"/>
    </location>
</feature>
<dbReference type="CDD" id="cd16745">
    <property type="entry name" value="RING-HC_AtRMA-like"/>
    <property type="match status" value="1"/>
</dbReference>
<dbReference type="AlphaFoldDB" id="A0AAX6F6Z4"/>
<comment type="function">
    <text evidence="11">E3 ubiquitin-protein ligase.</text>
</comment>
<dbReference type="GO" id="GO:0008270">
    <property type="term" value="F:zinc ion binding"/>
    <property type="evidence" value="ECO:0007669"/>
    <property type="project" value="UniProtKB-KW"/>
</dbReference>
<comment type="catalytic activity">
    <reaction evidence="1 11">
        <text>S-ubiquitinyl-[E2 ubiquitin-conjugating enzyme]-L-cysteine + [acceptor protein]-L-lysine = [E2 ubiquitin-conjugating enzyme]-L-cysteine + N(6)-ubiquitinyl-[acceptor protein]-L-lysine.</text>
        <dbReference type="EC" id="2.3.2.27"/>
    </reaction>
</comment>
<name>A0AAX6F6Z4_IRIPA</name>
<organism evidence="14 15">
    <name type="scientific">Iris pallida</name>
    <name type="common">Sweet iris</name>
    <dbReference type="NCBI Taxonomy" id="29817"/>
    <lineage>
        <taxon>Eukaryota</taxon>
        <taxon>Viridiplantae</taxon>
        <taxon>Streptophyta</taxon>
        <taxon>Embryophyta</taxon>
        <taxon>Tracheophyta</taxon>
        <taxon>Spermatophyta</taxon>
        <taxon>Magnoliopsida</taxon>
        <taxon>Liliopsida</taxon>
        <taxon>Asparagales</taxon>
        <taxon>Iridaceae</taxon>
        <taxon>Iridoideae</taxon>
        <taxon>Irideae</taxon>
        <taxon>Iris</taxon>
    </lineage>
</organism>
<dbReference type="PROSITE" id="PS50089">
    <property type="entry name" value="ZF_RING_2"/>
    <property type="match status" value="1"/>
</dbReference>
<dbReference type="EC" id="2.3.2.27" evidence="11"/>
<feature type="domain" description="RING-type" evidence="13">
    <location>
        <begin position="166"/>
        <end position="207"/>
    </location>
</feature>
<dbReference type="FunFam" id="3.30.40.10:FF:000365">
    <property type="entry name" value="Zinc finger family protein"/>
    <property type="match status" value="1"/>
</dbReference>
<dbReference type="SUPFAM" id="SSF57850">
    <property type="entry name" value="RING/U-box"/>
    <property type="match status" value="1"/>
</dbReference>
<keyword evidence="5 11" id="KW-0479">Metal-binding</keyword>
<evidence type="ECO:0000313" key="15">
    <source>
        <dbReference type="Proteomes" id="UP001140949"/>
    </source>
</evidence>
<reference evidence="14" key="1">
    <citation type="journal article" date="2023" name="GigaByte">
        <title>Genome assembly of the bearded iris, Iris pallida Lam.</title>
        <authorList>
            <person name="Bruccoleri R.E."/>
            <person name="Oakeley E.J."/>
            <person name="Faust A.M.E."/>
            <person name="Altorfer M."/>
            <person name="Dessus-Babus S."/>
            <person name="Burckhardt D."/>
            <person name="Oertli M."/>
            <person name="Naumann U."/>
            <person name="Petersen F."/>
            <person name="Wong J."/>
        </authorList>
    </citation>
    <scope>NUCLEOTIDE SEQUENCE</scope>
    <source>
        <strain evidence="14">GSM-AAB239-AS_SAM_17_03QT</strain>
    </source>
</reference>
<evidence type="ECO:0000256" key="1">
    <source>
        <dbReference type="ARBA" id="ARBA00000900"/>
    </source>
</evidence>
<feature type="region of interest" description="Disordered" evidence="12">
    <location>
        <begin position="410"/>
        <end position="459"/>
    </location>
</feature>
<comment type="caution">
    <text evidence="14">The sequence shown here is derived from an EMBL/GenBank/DDBJ whole genome shotgun (WGS) entry which is preliminary data.</text>
</comment>
<feature type="compositionally biased region" description="Basic residues" evidence="12">
    <location>
        <begin position="425"/>
        <end position="435"/>
    </location>
</feature>